<accession>A0A3B0T9E2</accession>
<evidence type="ECO:0000313" key="1">
    <source>
        <dbReference type="EMBL" id="VAW15065.1"/>
    </source>
</evidence>
<dbReference type="InterPro" id="IPR018725">
    <property type="entry name" value="DUF2259_secreted"/>
</dbReference>
<gene>
    <name evidence="1" type="ORF">MNBD_ALPHA11-2031</name>
</gene>
<protein>
    <submittedName>
        <fullName evidence="1">Uncharacterized protein</fullName>
    </submittedName>
</protein>
<reference evidence="1" key="1">
    <citation type="submission" date="2018-06" db="EMBL/GenBank/DDBJ databases">
        <authorList>
            <person name="Zhirakovskaya E."/>
        </authorList>
    </citation>
    <scope>NUCLEOTIDE SEQUENCE</scope>
</reference>
<dbReference type="Pfam" id="PF10016">
    <property type="entry name" value="DUF2259"/>
    <property type="match status" value="1"/>
</dbReference>
<name>A0A3B0T9E2_9ZZZZ</name>
<dbReference type="AlphaFoldDB" id="A0A3B0T9E2"/>
<organism evidence="1">
    <name type="scientific">hydrothermal vent metagenome</name>
    <dbReference type="NCBI Taxonomy" id="652676"/>
    <lineage>
        <taxon>unclassified sequences</taxon>
        <taxon>metagenomes</taxon>
        <taxon>ecological metagenomes</taxon>
    </lineage>
</organism>
<dbReference type="EMBL" id="UOEQ01000060">
    <property type="protein sequence ID" value="VAW15065.1"/>
    <property type="molecule type" value="Genomic_DNA"/>
</dbReference>
<proteinExistence type="predicted"/>
<sequence>MRIISLILAIFMGLFSFSALAGQNSQFSPIGYSGDGRFFSYEEYRIDEASGDAYSKIYVIDLAEISQVVGTPIIYRANIEQHSISQIREQARQSADAVLQSLEIDQPAYIAAMIGDGQPDVANERLKFAIASAQNIKNQPTLSMGYELSLETFTTEAAAQCDRLVAITPFSSPMGFSLSLKNLPPESAKQQTAIEKEIYRDEVLPRSRDCPFSYAIAAIVLPFGANDIANSVAVIAVNVASEQGVLRHYLAIPLN</sequence>